<evidence type="ECO:0000256" key="1">
    <source>
        <dbReference type="SAM" id="SignalP"/>
    </source>
</evidence>
<organism evidence="3 4">
    <name type="scientific">Afipia felis</name>
    <name type="common">Cat scratch disease bacillus</name>
    <dbReference type="NCBI Taxonomy" id="1035"/>
    <lineage>
        <taxon>Bacteria</taxon>
        <taxon>Pseudomonadati</taxon>
        <taxon>Pseudomonadota</taxon>
        <taxon>Alphaproteobacteria</taxon>
        <taxon>Hyphomicrobiales</taxon>
        <taxon>Nitrobacteraceae</taxon>
        <taxon>Afipia</taxon>
    </lineage>
</organism>
<feature type="chain" id="PRO_5016574099" evidence="1">
    <location>
        <begin position="24"/>
        <end position="88"/>
    </location>
</feature>
<feature type="domain" description="PepSY" evidence="2">
    <location>
        <begin position="9"/>
        <end position="88"/>
    </location>
</feature>
<dbReference type="OrthoDB" id="7365433at2"/>
<dbReference type="EMBL" id="UIGB01000001">
    <property type="protein sequence ID" value="SUU84025.1"/>
    <property type="molecule type" value="Genomic_DNA"/>
</dbReference>
<proteinExistence type="predicted"/>
<evidence type="ECO:0000259" key="2">
    <source>
        <dbReference type="Pfam" id="PF13670"/>
    </source>
</evidence>
<dbReference type="Proteomes" id="UP000254343">
    <property type="component" value="Unassembled WGS sequence"/>
</dbReference>
<dbReference type="RefSeq" id="WP_002718805.1">
    <property type="nucleotide sequence ID" value="NZ_UFSI01000001.1"/>
</dbReference>
<name>A0A380W794_AFIFE</name>
<evidence type="ECO:0000313" key="3">
    <source>
        <dbReference type="EMBL" id="SUU84025.1"/>
    </source>
</evidence>
<evidence type="ECO:0000313" key="4">
    <source>
        <dbReference type="Proteomes" id="UP000254343"/>
    </source>
</evidence>
<gene>
    <name evidence="3" type="ORF">NCTC12722_01208</name>
</gene>
<accession>A0A380W794</accession>
<feature type="signal peptide" evidence="1">
    <location>
        <begin position="1"/>
        <end position="23"/>
    </location>
</feature>
<protein>
    <submittedName>
        <fullName evidence="3">Uncharacterized conserved protein</fullName>
    </submittedName>
</protein>
<keyword evidence="1" id="KW-0732">Signal</keyword>
<sequence>MKPILISATLALLTTAAVQPAFADKMRCAPVPASQWMPIEKVVAKAESLGYAVRETKQSKGCWKIKGFDRNGAKTSLYLDPTSGEIVR</sequence>
<reference evidence="3 4" key="1">
    <citation type="submission" date="2018-06" db="EMBL/GenBank/DDBJ databases">
        <authorList>
            <consortium name="Pathogen Informatics"/>
            <person name="Doyle S."/>
        </authorList>
    </citation>
    <scope>NUCLEOTIDE SEQUENCE [LARGE SCALE GENOMIC DNA]</scope>
    <source>
        <strain evidence="3 4">NCTC12722</strain>
    </source>
</reference>
<dbReference type="InterPro" id="IPR025711">
    <property type="entry name" value="PepSY"/>
</dbReference>
<dbReference type="Pfam" id="PF13670">
    <property type="entry name" value="PepSY_2"/>
    <property type="match status" value="1"/>
</dbReference>
<dbReference type="AlphaFoldDB" id="A0A380W794"/>